<keyword evidence="1" id="KW-1133">Transmembrane helix</keyword>
<dbReference type="PANTHER" id="PTHR23028:SF131">
    <property type="entry name" value="BLR2367 PROTEIN"/>
    <property type="match status" value="1"/>
</dbReference>
<proteinExistence type="predicted"/>
<dbReference type="PANTHER" id="PTHR23028">
    <property type="entry name" value="ACETYLTRANSFERASE"/>
    <property type="match status" value="1"/>
</dbReference>
<dbReference type="EMBL" id="BLJN01000004">
    <property type="protein sequence ID" value="GFE82609.1"/>
    <property type="molecule type" value="Genomic_DNA"/>
</dbReference>
<feature type="transmembrane region" description="Helical" evidence="1">
    <location>
        <begin position="283"/>
        <end position="308"/>
    </location>
</feature>
<dbReference type="Pfam" id="PF01757">
    <property type="entry name" value="Acyl_transf_3"/>
    <property type="match status" value="1"/>
</dbReference>
<accession>A0A829YHB9</accession>
<feature type="transmembrane region" description="Helical" evidence="1">
    <location>
        <begin position="182"/>
        <end position="199"/>
    </location>
</feature>
<feature type="transmembrane region" description="Helical" evidence="1">
    <location>
        <begin position="82"/>
        <end position="99"/>
    </location>
</feature>
<feature type="transmembrane region" description="Helical" evidence="1">
    <location>
        <begin position="12"/>
        <end position="30"/>
    </location>
</feature>
<name>A0A829YHB9_9GAMM</name>
<comment type="caution">
    <text evidence="3">The sequence shown here is derived from an EMBL/GenBank/DDBJ whole genome shotgun (WGS) entry which is preliminary data.</text>
</comment>
<evidence type="ECO:0000313" key="4">
    <source>
        <dbReference type="Proteomes" id="UP000445000"/>
    </source>
</evidence>
<evidence type="ECO:0000313" key="3">
    <source>
        <dbReference type="EMBL" id="GFE82609.1"/>
    </source>
</evidence>
<feature type="transmembrane region" description="Helical" evidence="1">
    <location>
        <begin position="119"/>
        <end position="148"/>
    </location>
</feature>
<reference evidence="4" key="1">
    <citation type="submission" date="2020-01" db="EMBL/GenBank/DDBJ databases">
        <title>'Steroidobacter agaridevorans' sp. nov., agar-degrading bacteria isolated from rhizosphere soils.</title>
        <authorList>
            <person name="Ikenaga M."/>
            <person name="Kataoka M."/>
            <person name="Murouchi A."/>
            <person name="Katsuragi S."/>
            <person name="Sakai M."/>
        </authorList>
    </citation>
    <scope>NUCLEOTIDE SEQUENCE [LARGE SCALE GENOMIC DNA]</scope>
    <source>
        <strain evidence="4">YU21-B</strain>
    </source>
</reference>
<feature type="domain" description="Acyltransferase 3" evidence="2">
    <location>
        <begin position="6"/>
        <end position="303"/>
    </location>
</feature>
<keyword evidence="1" id="KW-0472">Membrane</keyword>
<feature type="transmembrane region" description="Helical" evidence="1">
    <location>
        <begin position="228"/>
        <end position="246"/>
    </location>
</feature>
<protein>
    <recommendedName>
        <fullName evidence="2">Acyltransferase 3 domain-containing protein</fullName>
    </recommendedName>
</protein>
<dbReference type="InterPro" id="IPR002656">
    <property type="entry name" value="Acyl_transf_3_dom"/>
</dbReference>
<keyword evidence="1" id="KW-0812">Transmembrane</keyword>
<feature type="transmembrane region" description="Helical" evidence="1">
    <location>
        <begin position="42"/>
        <end position="62"/>
    </location>
</feature>
<feature type="transmembrane region" description="Helical" evidence="1">
    <location>
        <begin position="155"/>
        <end position="176"/>
    </location>
</feature>
<dbReference type="Proteomes" id="UP000445000">
    <property type="component" value="Unassembled WGS sequence"/>
</dbReference>
<dbReference type="GO" id="GO:0016020">
    <property type="term" value="C:membrane"/>
    <property type="evidence" value="ECO:0007669"/>
    <property type="project" value="TreeGrafter"/>
</dbReference>
<evidence type="ECO:0000259" key="2">
    <source>
        <dbReference type="Pfam" id="PF01757"/>
    </source>
</evidence>
<dbReference type="RefSeq" id="WP_161827326.1">
    <property type="nucleotide sequence ID" value="NZ_BLJN01000004.1"/>
</dbReference>
<dbReference type="InterPro" id="IPR050879">
    <property type="entry name" value="Acyltransferase_3"/>
</dbReference>
<dbReference type="GO" id="GO:0000271">
    <property type="term" value="P:polysaccharide biosynthetic process"/>
    <property type="evidence" value="ECO:0007669"/>
    <property type="project" value="TreeGrafter"/>
</dbReference>
<feature type="transmembrane region" description="Helical" evidence="1">
    <location>
        <begin position="329"/>
        <end position="350"/>
    </location>
</feature>
<evidence type="ECO:0000256" key="1">
    <source>
        <dbReference type="SAM" id="Phobius"/>
    </source>
</evidence>
<keyword evidence="4" id="KW-1185">Reference proteome</keyword>
<dbReference type="AlphaFoldDB" id="A0A829YHB9"/>
<organism evidence="3 4">
    <name type="scientific">Steroidobacter agaridevorans</name>
    <dbReference type="NCBI Taxonomy" id="2695856"/>
    <lineage>
        <taxon>Bacteria</taxon>
        <taxon>Pseudomonadati</taxon>
        <taxon>Pseudomonadota</taxon>
        <taxon>Gammaproteobacteria</taxon>
        <taxon>Steroidobacterales</taxon>
        <taxon>Steroidobacteraceae</taxon>
        <taxon>Steroidobacter</taxon>
    </lineage>
</organism>
<gene>
    <name evidence="3" type="ORF">GCM10011487_46090</name>
</gene>
<sequence length="351" mass="38520">MRITHIDGLRGMAALLVMTFHLTTRYGQLYGHTTELPVTLPWGNLGVQMFFAISGFVILMTLRNLHSPLDFVVGRFSRLYPTYWAAMLLTALLLAIWPLRGHDISAGQVVWNVLMFHELFGVGSVSGAYWSLKVEIIFYVLMFLLWTLGYLRRPFIVLGGWLLISIASKFVATPWVITQLGLLGFIPWFALGISVFVAVGKHEDHAWWPAIAALSIVDIAIDEGALRTIWAVAVLGIMFVGAKGAFSALASKPLLFLGAVSYPLYLLHEPLSYTFMLRAEHAGLAPVAAVLMAAGGSILLAYGVHAWAETPSIAWIRERYSKRPPPATLVPWTVGLAGLMGLAFLGTRLAG</sequence>
<dbReference type="GO" id="GO:0016747">
    <property type="term" value="F:acyltransferase activity, transferring groups other than amino-acyl groups"/>
    <property type="evidence" value="ECO:0007669"/>
    <property type="project" value="InterPro"/>
</dbReference>